<evidence type="ECO:0000256" key="2">
    <source>
        <dbReference type="ARBA" id="ARBA00022679"/>
    </source>
</evidence>
<dbReference type="Proteomes" id="UP000266743">
    <property type="component" value="Chromosome 6"/>
</dbReference>
<dbReference type="GO" id="GO:0008914">
    <property type="term" value="F:leucyl-tRNA--protein transferase activity"/>
    <property type="evidence" value="ECO:0007669"/>
    <property type="project" value="InterPro"/>
</dbReference>
<keyword evidence="2 4" id="KW-0808">Transferase</keyword>
<protein>
    <submittedName>
        <fullName evidence="4">Leucyl/phenylalanyl-tRNA protein transferase</fullName>
    </submittedName>
</protein>
<dbReference type="PANTHER" id="PTHR30098">
    <property type="entry name" value="LEUCYL/PHENYLALANYL-TRNA--PROTEIN TRANSFERASE"/>
    <property type="match status" value="1"/>
</dbReference>
<gene>
    <name evidence="4" type="ORF">DPX39_060042900</name>
</gene>
<evidence type="ECO:0000256" key="3">
    <source>
        <dbReference type="ARBA" id="ARBA00023315"/>
    </source>
</evidence>
<dbReference type="InterPro" id="IPR042203">
    <property type="entry name" value="Leu/Phe-tRNA_Trfase_C"/>
</dbReference>
<dbReference type="GO" id="GO:0030163">
    <property type="term" value="P:protein catabolic process"/>
    <property type="evidence" value="ECO:0007669"/>
    <property type="project" value="InterPro"/>
</dbReference>
<dbReference type="EMBL" id="QSBY01000006">
    <property type="protein sequence ID" value="RHW72076.1"/>
    <property type="molecule type" value="Genomic_DNA"/>
</dbReference>
<dbReference type="AlphaFoldDB" id="A0A3L6L7M5"/>
<dbReference type="SUPFAM" id="SSF55729">
    <property type="entry name" value="Acyl-CoA N-acyltransferases (Nat)"/>
    <property type="match status" value="1"/>
</dbReference>
<organism evidence="4 5">
    <name type="scientific">Trypanosoma brucei equiperdum</name>
    <dbReference type="NCBI Taxonomy" id="630700"/>
    <lineage>
        <taxon>Eukaryota</taxon>
        <taxon>Discoba</taxon>
        <taxon>Euglenozoa</taxon>
        <taxon>Kinetoplastea</taxon>
        <taxon>Metakinetoplastina</taxon>
        <taxon>Trypanosomatida</taxon>
        <taxon>Trypanosomatidae</taxon>
        <taxon>Trypanosoma</taxon>
    </lineage>
</organism>
<accession>A0A3L6L7M5</accession>
<dbReference type="InterPro" id="IPR004616">
    <property type="entry name" value="Leu/Phe-tRNA_Trfase"/>
</dbReference>
<dbReference type="GO" id="GO:0005737">
    <property type="term" value="C:cytoplasm"/>
    <property type="evidence" value="ECO:0007669"/>
    <property type="project" value="TreeGrafter"/>
</dbReference>
<name>A0A3L6L7M5_9TRYP</name>
<keyword evidence="1" id="KW-0963">Cytoplasm</keyword>
<evidence type="ECO:0000313" key="5">
    <source>
        <dbReference type="Proteomes" id="UP000266743"/>
    </source>
</evidence>
<sequence>MDVCGLSHANCIDFVASVPFSISSCSASGWVCDEPSQQQFPVSAKQLIDEEEKVKYRATLWALFPNRSYDICLTLNGDSDEHLSDARGTSPLIRSESTKYCFSYNTLPLGCGIRDPVSFIYDATILCRSDFLDCLLAQPKDYMFIYLSKHCLKELIARLFYQTLFPLPLSQSLGLCSLPNYRQGRYCLDLEGEEYPWLRNKKVKRLVSSGLYSVAVNRDLSNSLRTAQEYHLQRCGSTWLNDNFIEALTDMGDDKQLNVGILAVELIEESTGTAVAGCLGFGIGSVFHDFTMFTCQRTTESYGTIITKVMGAALQACGYNMWYWGDKIEYMKQYEGSYGARFLGREEFLRRWALYRDKKSKYFVGDFLRAGKGLLRSWSATLSDSNAVVRC</sequence>
<dbReference type="InterPro" id="IPR016181">
    <property type="entry name" value="Acyl_CoA_acyltransferase"/>
</dbReference>
<comment type="caution">
    <text evidence="4">The sequence shown here is derived from an EMBL/GenBank/DDBJ whole genome shotgun (WGS) entry which is preliminary data.</text>
</comment>
<keyword evidence="3" id="KW-0012">Acyltransferase</keyword>
<dbReference type="PANTHER" id="PTHR30098:SF7">
    <property type="entry name" value="LEUCYL_PHENYLALANYL-TRNA PROTEIN TRANSFERASE"/>
    <property type="match status" value="1"/>
</dbReference>
<reference evidence="4 5" key="1">
    <citation type="submission" date="2018-09" db="EMBL/GenBank/DDBJ databases">
        <title>whole genome sequence of T. equiperdum IVM-t1 strain.</title>
        <authorList>
            <person name="Suganuma K."/>
        </authorList>
    </citation>
    <scope>NUCLEOTIDE SEQUENCE [LARGE SCALE GENOMIC DNA]</scope>
    <source>
        <strain evidence="4 5">IVM-t1</strain>
    </source>
</reference>
<evidence type="ECO:0000256" key="1">
    <source>
        <dbReference type="ARBA" id="ARBA00022490"/>
    </source>
</evidence>
<evidence type="ECO:0000313" key="4">
    <source>
        <dbReference type="EMBL" id="RHW72076.1"/>
    </source>
</evidence>
<proteinExistence type="predicted"/>
<dbReference type="Gene3D" id="3.40.630.70">
    <property type="entry name" value="Leucyl/phenylalanyl-tRNA-protein transferase, C-terminal domain"/>
    <property type="match status" value="1"/>
</dbReference>